<protein>
    <submittedName>
        <fullName evidence="1">Uncharacterized protein</fullName>
    </submittedName>
</protein>
<reference evidence="1 2" key="1">
    <citation type="journal article" date="2019" name="Nat. Ecol. Evol.">
        <title>Megaphylogeny resolves global patterns of mushroom evolution.</title>
        <authorList>
            <person name="Varga T."/>
            <person name="Krizsan K."/>
            <person name="Foldi C."/>
            <person name="Dima B."/>
            <person name="Sanchez-Garcia M."/>
            <person name="Sanchez-Ramirez S."/>
            <person name="Szollosi G.J."/>
            <person name="Szarkandi J.G."/>
            <person name="Papp V."/>
            <person name="Albert L."/>
            <person name="Andreopoulos W."/>
            <person name="Angelini C."/>
            <person name="Antonin V."/>
            <person name="Barry K.W."/>
            <person name="Bougher N.L."/>
            <person name="Buchanan P."/>
            <person name="Buyck B."/>
            <person name="Bense V."/>
            <person name="Catcheside P."/>
            <person name="Chovatia M."/>
            <person name="Cooper J."/>
            <person name="Damon W."/>
            <person name="Desjardin D."/>
            <person name="Finy P."/>
            <person name="Geml J."/>
            <person name="Haridas S."/>
            <person name="Hughes K."/>
            <person name="Justo A."/>
            <person name="Karasinski D."/>
            <person name="Kautmanova I."/>
            <person name="Kiss B."/>
            <person name="Kocsube S."/>
            <person name="Kotiranta H."/>
            <person name="LaButti K.M."/>
            <person name="Lechner B.E."/>
            <person name="Liimatainen K."/>
            <person name="Lipzen A."/>
            <person name="Lukacs Z."/>
            <person name="Mihaltcheva S."/>
            <person name="Morgado L.N."/>
            <person name="Niskanen T."/>
            <person name="Noordeloos M.E."/>
            <person name="Ohm R.A."/>
            <person name="Ortiz-Santana B."/>
            <person name="Ovrebo C."/>
            <person name="Racz N."/>
            <person name="Riley R."/>
            <person name="Savchenko A."/>
            <person name="Shiryaev A."/>
            <person name="Soop K."/>
            <person name="Spirin V."/>
            <person name="Szebenyi C."/>
            <person name="Tomsovsky M."/>
            <person name="Tulloss R.E."/>
            <person name="Uehling J."/>
            <person name="Grigoriev I.V."/>
            <person name="Vagvolgyi C."/>
            <person name="Papp T."/>
            <person name="Martin F.M."/>
            <person name="Miettinen O."/>
            <person name="Hibbett D.S."/>
            <person name="Nagy L.G."/>
        </authorList>
    </citation>
    <scope>NUCLEOTIDE SEQUENCE [LARGE SCALE GENOMIC DNA]</scope>
    <source>
        <strain evidence="1 2">CBS 962.96</strain>
    </source>
</reference>
<dbReference type="EMBL" id="ML179177">
    <property type="protein sequence ID" value="THU96419.1"/>
    <property type="molecule type" value="Genomic_DNA"/>
</dbReference>
<keyword evidence="2" id="KW-1185">Reference proteome</keyword>
<sequence>MMDPLRLKFSATIYDLSENAARSNGELMRIRNGHGCSLVLVPNEDDQSTFMQAVESIEQIQLDPSAEKMFHSIRYPKPNILVEISAHSTTSLTYIFPFYDHSDLTRRTVVDGANVNCEVVGVPQIDDISPVNSLFAVKIEVLSNGEPFHRKGKSFPYDWWFRTRWV</sequence>
<dbReference type="Proteomes" id="UP000297245">
    <property type="component" value="Unassembled WGS sequence"/>
</dbReference>
<name>A0A4S8M2S1_DENBC</name>
<dbReference type="AlphaFoldDB" id="A0A4S8M2S1"/>
<evidence type="ECO:0000313" key="1">
    <source>
        <dbReference type="EMBL" id="THU96419.1"/>
    </source>
</evidence>
<organism evidence="1 2">
    <name type="scientific">Dendrothele bispora (strain CBS 962.96)</name>
    <dbReference type="NCBI Taxonomy" id="1314807"/>
    <lineage>
        <taxon>Eukaryota</taxon>
        <taxon>Fungi</taxon>
        <taxon>Dikarya</taxon>
        <taxon>Basidiomycota</taxon>
        <taxon>Agaricomycotina</taxon>
        <taxon>Agaricomycetes</taxon>
        <taxon>Agaricomycetidae</taxon>
        <taxon>Agaricales</taxon>
        <taxon>Agaricales incertae sedis</taxon>
        <taxon>Dendrothele</taxon>
    </lineage>
</organism>
<gene>
    <name evidence="1" type="ORF">K435DRAFT_858536</name>
</gene>
<evidence type="ECO:0000313" key="2">
    <source>
        <dbReference type="Proteomes" id="UP000297245"/>
    </source>
</evidence>
<accession>A0A4S8M2S1</accession>
<proteinExistence type="predicted"/>